<evidence type="ECO:0000313" key="3">
    <source>
        <dbReference type="Proteomes" id="UP000823399"/>
    </source>
</evidence>
<name>A0A9P7K1G1_9AGAM</name>
<dbReference type="OrthoDB" id="2681076at2759"/>
<dbReference type="Pfam" id="PF06985">
    <property type="entry name" value="HET"/>
    <property type="match status" value="1"/>
</dbReference>
<dbReference type="InterPro" id="IPR010730">
    <property type="entry name" value="HET"/>
</dbReference>
<dbReference type="PANTHER" id="PTHR10622">
    <property type="entry name" value="HET DOMAIN-CONTAINING PROTEIN"/>
    <property type="match status" value="1"/>
</dbReference>
<evidence type="ECO:0000259" key="1">
    <source>
        <dbReference type="Pfam" id="PF06985"/>
    </source>
</evidence>
<organism evidence="2 3">
    <name type="scientific">Suillus discolor</name>
    <dbReference type="NCBI Taxonomy" id="1912936"/>
    <lineage>
        <taxon>Eukaryota</taxon>
        <taxon>Fungi</taxon>
        <taxon>Dikarya</taxon>
        <taxon>Basidiomycota</taxon>
        <taxon>Agaricomycotina</taxon>
        <taxon>Agaricomycetes</taxon>
        <taxon>Agaricomycetidae</taxon>
        <taxon>Boletales</taxon>
        <taxon>Suillineae</taxon>
        <taxon>Suillaceae</taxon>
        <taxon>Suillus</taxon>
    </lineage>
</organism>
<reference evidence="2" key="1">
    <citation type="journal article" date="2020" name="New Phytol.">
        <title>Comparative genomics reveals dynamic genome evolution in host specialist ectomycorrhizal fungi.</title>
        <authorList>
            <person name="Lofgren L.A."/>
            <person name="Nguyen N.H."/>
            <person name="Vilgalys R."/>
            <person name="Ruytinx J."/>
            <person name="Liao H.L."/>
            <person name="Branco S."/>
            <person name="Kuo A."/>
            <person name="LaButti K."/>
            <person name="Lipzen A."/>
            <person name="Andreopoulos W."/>
            <person name="Pangilinan J."/>
            <person name="Riley R."/>
            <person name="Hundley H."/>
            <person name="Na H."/>
            <person name="Barry K."/>
            <person name="Grigoriev I.V."/>
            <person name="Stajich J.E."/>
            <person name="Kennedy P.G."/>
        </authorList>
    </citation>
    <scope>NUCLEOTIDE SEQUENCE</scope>
    <source>
        <strain evidence="2">FC423</strain>
    </source>
</reference>
<comment type="caution">
    <text evidence="2">The sequence shown here is derived from an EMBL/GenBank/DDBJ whole genome shotgun (WGS) entry which is preliminary data.</text>
</comment>
<dbReference type="PANTHER" id="PTHR10622:SF10">
    <property type="entry name" value="HET DOMAIN-CONTAINING PROTEIN"/>
    <property type="match status" value="1"/>
</dbReference>
<protein>
    <recommendedName>
        <fullName evidence="1">Heterokaryon incompatibility domain-containing protein</fullName>
    </recommendedName>
</protein>
<dbReference type="AlphaFoldDB" id="A0A9P7K1G1"/>
<keyword evidence="3" id="KW-1185">Reference proteome</keyword>
<accession>A0A9P7K1G1</accession>
<dbReference type="GeneID" id="64694903"/>
<dbReference type="RefSeq" id="XP_041299893.1">
    <property type="nucleotide sequence ID" value="XM_041432644.1"/>
</dbReference>
<dbReference type="Proteomes" id="UP000823399">
    <property type="component" value="Unassembled WGS sequence"/>
</dbReference>
<evidence type="ECO:0000313" key="2">
    <source>
        <dbReference type="EMBL" id="KAG2120517.1"/>
    </source>
</evidence>
<feature type="domain" description="Heterokaryon incompatibility" evidence="1">
    <location>
        <begin position="2"/>
        <end position="105"/>
    </location>
</feature>
<proteinExistence type="predicted"/>
<dbReference type="EMBL" id="JABBWM010000001">
    <property type="protein sequence ID" value="KAG2120517.1"/>
    <property type="molecule type" value="Genomic_DNA"/>
</dbReference>
<gene>
    <name evidence="2" type="ORF">F5147DRAFT_623911</name>
</gene>
<sequence length="118" mass="13782">MLSHKWETQEPTLYDIQHKTIYDLDPAGTVVKLQKFCEAARDAGHRWAWSDTRCIDRLDTVELHISDHSMFIWYHRSALTIVYLSDVPSSSKSGALTNSAWNTRAWSIHDRKESDYDR</sequence>